<sequence length="226" mass="23408">MPRVRLALVGALAGIAALTACSSSSNGADSASSPKGGDKPAAPAAKPITKALTQAQLTQALLGDGEMLPGWALHGDKDVTEGQYCNSSDKEAAPAGWVRGGDSSYEYNGSTNNMAYVDICLFDSEENAHATYTEWKGAETNKQQAPEPAVGDESVLVIDPGASEDTVYGYVRSGKANIRVRIEGGTGDDPSGAQATMTATLKRLQQLQDNKAATVTAPDEQVTATN</sequence>
<dbReference type="PROSITE" id="PS51257">
    <property type="entry name" value="PROKAR_LIPOPROTEIN"/>
    <property type="match status" value="1"/>
</dbReference>
<evidence type="ECO:0000313" key="4">
    <source>
        <dbReference type="Proteomes" id="UP000712045"/>
    </source>
</evidence>
<dbReference type="Proteomes" id="UP000712045">
    <property type="component" value="Unassembled WGS sequence"/>
</dbReference>
<accession>A0ABS2I0K2</accession>
<proteinExistence type="predicted"/>
<dbReference type="RefSeq" id="WP_205084940.1">
    <property type="nucleotide sequence ID" value="NZ_JAFEUF010000142.1"/>
</dbReference>
<dbReference type="EMBL" id="JAFEUF010000142">
    <property type="protein sequence ID" value="MBM7056769.1"/>
    <property type="molecule type" value="Genomic_DNA"/>
</dbReference>
<evidence type="ECO:0000256" key="2">
    <source>
        <dbReference type="SAM" id="SignalP"/>
    </source>
</evidence>
<protein>
    <recommendedName>
        <fullName evidence="5">Lipoprotein</fullName>
    </recommendedName>
</protein>
<keyword evidence="4" id="KW-1185">Reference proteome</keyword>
<gene>
    <name evidence="3" type="ORF">JS521_23545</name>
</gene>
<comment type="caution">
    <text evidence="3">The sequence shown here is derived from an EMBL/GenBank/DDBJ whole genome shotgun (WGS) entry which is preliminary data.</text>
</comment>
<feature type="chain" id="PRO_5047171804" description="Lipoprotein" evidence="2">
    <location>
        <begin position="28"/>
        <end position="226"/>
    </location>
</feature>
<organism evidence="3 4">
    <name type="scientific">Streptomyces durocortorensis</name>
    <dbReference type="NCBI Taxonomy" id="2811104"/>
    <lineage>
        <taxon>Bacteria</taxon>
        <taxon>Bacillati</taxon>
        <taxon>Actinomycetota</taxon>
        <taxon>Actinomycetes</taxon>
        <taxon>Kitasatosporales</taxon>
        <taxon>Streptomycetaceae</taxon>
        <taxon>Streptomyces</taxon>
    </lineage>
</organism>
<name>A0ABS2I0K2_9ACTN</name>
<evidence type="ECO:0000256" key="1">
    <source>
        <dbReference type="SAM" id="MobiDB-lite"/>
    </source>
</evidence>
<keyword evidence="2" id="KW-0732">Signal</keyword>
<evidence type="ECO:0000313" key="3">
    <source>
        <dbReference type="EMBL" id="MBM7056769.1"/>
    </source>
</evidence>
<feature type="signal peptide" evidence="2">
    <location>
        <begin position="1"/>
        <end position="27"/>
    </location>
</feature>
<evidence type="ECO:0008006" key="5">
    <source>
        <dbReference type="Google" id="ProtNLM"/>
    </source>
</evidence>
<reference evidence="3 4" key="1">
    <citation type="submission" date="2021-02" db="EMBL/GenBank/DDBJ databases">
        <title>Genome Streptomyces sp. RHZ10.</title>
        <authorList>
            <person name="Besaury L."/>
        </authorList>
    </citation>
    <scope>NUCLEOTIDE SEQUENCE [LARGE SCALE GENOMIC DNA]</scope>
    <source>
        <strain evidence="3 4">RHZ10</strain>
    </source>
</reference>
<feature type="region of interest" description="Disordered" evidence="1">
    <location>
        <begin position="22"/>
        <end position="47"/>
    </location>
</feature>